<accession>A0A8S2H633</accession>
<sequence length="79" mass="9527">MIMLREVQILLNEQIEILLLELTAYDWIDMKLNRKQLVKNSVNGYDLIFRDETNVPIKRHKLQRSKRSVVHRPSGKHFR</sequence>
<comment type="caution">
    <text evidence="3">The sequence shown here is derived from an EMBL/GenBank/DDBJ whole genome shotgun (WGS) entry which is preliminary data.</text>
</comment>
<evidence type="ECO:0000313" key="4">
    <source>
        <dbReference type="Proteomes" id="UP000682733"/>
    </source>
</evidence>
<evidence type="ECO:0000313" key="3">
    <source>
        <dbReference type="EMBL" id="CAF3605752.1"/>
    </source>
</evidence>
<dbReference type="Proteomes" id="UP000682733">
    <property type="component" value="Unassembled WGS sequence"/>
</dbReference>
<dbReference type="AlphaFoldDB" id="A0A8S2H633"/>
<reference evidence="3" key="1">
    <citation type="submission" date="2021-02" db="EMBL/GenBank/DDBJ databases">
        <authorList>
            <person name="Nowell W R."/>
        </authorList>
    </citation>
    <scope>NUCLEOTIDE SEQUENCE</scope>
</reference>
<dbReference type="Proteomes" id="UP000677228">
    <property type="component" value="Unassembled WGS sequence"/>
</dbReference>
<dbReference type="EMBL" id="CAJNOK010001620">
    <property type="protein sequence ID" value="CAF0821431.1"/>
    <property type="molecule type" value="Genomic_DNA"/>
</dbReference>
<proteinExistence type="predicted"/>
<protein>
    <submittedName>
        <fullName evidence="3">Uncharacterized protein</fullName>
    </submittedName>
</protein>
<evidence type="ECO:0000313" key="2">
    <source>
        <dbReference type="EMBL" id="CAF0821431.1"/>
    </source>
</evidence>
<name>A0A8S2H633_9BILA</name>
<evidence type="ECO:0000256" key="1">
    <source>
        <dbReference type="SAM" id="MobiDB-lite"/>
    </source>
</evidence>
<dbReference type="EMBL" id="CAJOBA010001620">
    <property type="protein sequence ID" value="CAF3605752.1"/>
    <property type="molecule type" value="Genomic_DNA"/>
</dbReference>
<organism evidence="3 4">
    <name type="scientific">Didymodactylos carnosus</name>
    <dbReference type="NCBI Taxonomy" id="1234261"/>
    <lineage>
        <taxon>Eukaryota</taxon>
        <taxon>Metazoa</taxon>
        <taxon>Spiralia</taxon>
        <taxon>Gnathifera</taxon>
        <taxon>Rotifera</taxon>
        <taxon>Eurotatoria</taxon>
        <taxon>Bdelloidea</taxon>
        <taxon>Philodinida</taxon>
        <taxon>Philodinidae</taxon>
        <taxon>Didymodactylos</taxon>
    </lineage>
</organism>
<gene>
    <name evidence="2" type="ORF">OVA965_LOCUS5668</name>
    <name evidence="3" type="ORF">TMI583_LOCUS5665</name>
</gene>
<feature type="region of interest" description="Disordered" evidence="1">
    <location>
        <begin position="60"/>
        <end position="79"/>
    </location>
</feature>